<evidence type="ECO:0000256" key="1">
    <source>
        <dbReference type="ARBA" id="ARBA00022729"/>
    </source>
</evidence>
<dbReference type="PANTHER" id="PTHR35936:SF38">
    <property type="entry name" value="GLUTAMINE-BINDING PERIPLASMIC PROTEIN"/>
    <property type="match status" value="1"/>
</dbReference>
<gene>
    <name evidence="3" type="ORF">DW663_09770</name>
</gene>
<dbReference type="SMART" id="SM00062">
    <property type="entry name" value="PBPb"/>
    <property type="match status" value="1"/>
</dbReference>
<evidence type="ECO:0000313" key="3">
    <source>
        <dbReference type="EMBL" id="RHF70814.1"/>
    </source>
</evidence>
<evidence type="ECO:0000259" key="2">
    <source>
        <dbReference type="SMART" id="SM00062"/>
    </source>
</evidence>
<proteinExistence type="predicted"/>
<reference evidence="3 4" key="1">
    <citation type="submission" date="2018-08" db="EMBL/GenBank/DDBJ databases">
        <title>A genome reference for cultivated species of the human gut microbiota.</title>
        <authorList>
            <person name="Zou Y."/>
            <person name="Xue W."/>
            <person name="Luo G."/>
        </authorList>
    </citation>
    <scope>NUCLEOTIDE SEQUENCE [LARGE SCALE GENOMIC DNA]</scope>
    <source>
        <strain evidence="3 4">AM25-1</strain>
    </source>
</reference>
<dbReference type="PANTHER" id="PTHR35936">
    <property type="entry name" value="MEMBRANE-BOUND LYTIC MUREIN TRANSGLYCOSYLASE F"/>
    <property type="match status" value="1"/>
</dbReference>
<keyword evidence="1" id="KW-0732">Signal</keyword>
<dbReference type="EMBL" id="QRHL01000021">
    <property type="protein sequence ID" value="RHF70814.1"/>
    <property type="molecule type" value="Genomic_DNA"/>
</dbReference>
<evidence type="ECO:0000313" key="4">
    <source>
        <dbReference type="Proteomes" id="UP000284676"/>
    </source>
</evidence>
<dbReference type="Proteomes" id="UP000284676">
    <property type="component" value="Unassembled WGS sequence"/>
</dbReference>
<dbReference type="InterPro" id="IPR001638">
    <property type="entry name" value="Solute-binding_3/MltF_N"/>
</dbReference>
<dbReference type="SUPFAM" id="SSF53850">
    <property type="entry name" value="Periplasmic binding protein-like II"/>
    <property type="match status" value="1"/>
</dbReference>
<name>A0A414PQL0_FUSMR</name>
<dbReference type="Gene3D" id="3.40.190.10">
    <property type="entry name" value="Periplasmic binding protein-like II"/>
    <property type="match status" value="2"/>
</dbReference>
<dbReference type="Pfam" id="PF00497">
    <property type="entry name" value="SBP_bac_3"/>
    <property type="match status" value="1"/>
</dbReference>
<protein>
    <submittedName>
        <fullName evidence="3">Glutamine ABC transporter substrate-binding protein</fullName>
    </submittedName>
</protein>
<dbReference type="AlphaFoldDB" id="A0A414PQL0"/>
<accession>A0A414PQL0</accession>
<organism evidence="3 4">
    <name type="scientific">Fusobacterium mortiferum</name>
    <dbReference type="NCBI Taxonomy" id="850"/>
    <lineage>
        <taxon>Bacteria</taxon>
        <taxon>Fusobacteriati</taxon>
        <taxon>Fusobacteriota</taxon>
        <taxon>Fusobacteriia</taxon>
        <taxon>Fusobacteriales</taxon>
        <taxon>Fusobacteriaceae</taxon>
        <taxon>Fusobacterium</taxon>
    </lineage>
</organism>
<dbReference type="RefSeq" id="WP_118234574.1">
    <property type="nucleotide sequence ID" value="NZ_JAQEHD010000015.1"/>
</dbReference>
<comment type="caution">
    <text evidence="3">The sequence shown here is derived from an EMBL/GenBank/DDBJ whole genome shotgun (WGS) entry which is preliminary data.</text>
</comment>
<feature type="domain" description="Solute-binding protein family 3/N-terminal" evidence="2">
    <location>
        <begin position="25"/>
        <end position="245"/>
    </location>
</feature>
<sequence>MKIYKKLLSIIFLILSFNLLAQEKVYKIATDINFPLFQYRNSRNELIGIDIELLEAIAKNQNFKYEILELGFQGAINALNNGEVDAIFSAMTITDKRKEKYDFSNPYVKNGIALAVKEDSDITSYEDLKGKTVTIRTGTVGHDFVSKISDKYNFYLVHLDDDLNLVEDVVNNMSDACFEDSIYIRYNISKGEKIKLVIEEKPHLECGVMVLKGKNQELLEKINKGLKELEKNGTYRKIMDKYLVGYNESL</sequence>